<comment type="caution">
    <text evidence="1">The sequence shown here is derived from an EMBL/GenBank/DDBJ whole genome shotgun (WGS) entry which is preliminary data.</text>
</comment>
<proteinExistence type="predicted"/>
<dbReference type="EMBL" id="JAPIUZ010000015">
    <property type="protein sequence ID" value="MCX2564794.1"/>
    <property type="molecule type" value="Genomic_DNA"/>
</dbReference>
<reference evidence="1 2" key="1">
    <citation type="submission" date="2022-11" db="EMBL/GenBank/DDBJ databases">
        <title>Genome sequencing of Acetobacter type strain.</title>
        <authorList>
            <person name="Heo J."/>
            <person name="Lee D."/>
            <person name="Han B.-H."/>
            <person name="Hong S.-B."/>
            <person name="Kwon S.-W."/>
        </authorList>
    </citation>
    <scope>NUCLEOTIDE SEQUENCE [LARGE SCALE GENOMIC DNA]</scope>
    <source>
        <strain evidence="1 2">KACC 21253</strain>
    </source>
</reference>
<keyword evidence="2" id="KW-1185">Reference proteome</keyword>
<sequence length="115" mass="13458">MEKDQFARYFESNTDNNFVAVAEAFNIDIKVIIFLNLVRLVPSRNNKVDYYQSSFFSIGSTIEEAFDNMIYNIKKENPKQATEEEINIIGDISNKKEPIWKFISKENLEINLTNH</sequence>
<name>A0ABT3QHN2_9PROT</name>
<dbReference type="RefSeq" id="WP_173560428.1">
    <property type="nucleotide sequence ID" value="NZ_JAPIUZ010000015.1"/>
</dbReference>
<protein>
    <submittedName>
        <fullName evidence="1">Uncharacterized protein</fullName>
    </submittedName>
</protein>
<gene>
    <name evidence="1" type="ORF">OQ497_12725</name>
</gene>
<accession>A0ABT3QHN2</accession>
<dbReference type="Proteomes" id="UP001301152">
    <property type="component" value="Unassembled WGS sequence"/>
</dbReference>
<evidence type="ECO:0000313" key="1">
    <source>
        <dbReference type="EMBL" id="MCX2564794.1"/>
    </source>
</evidence>
<evidence type="ECO:0000313" key="2">
    <source>
        <dbReference type="Proteomes" id="UP001301152"/>
    </source>
</evidence>
<organism evidence="1 2">
    <name type="scientific">Acetobacter thailandicus</name>
    <dbReference type="NCBI Taxonomy" id="1502842"/>
    <lineage>
        <taxon>Bacteria</taxon>
        <taxon>Pseudomonadati</taxon>
        <taxon>Pseudomonadota</taxon>
        <taxon>Alphaproteobacteria</taxon>
        <taxon>Acetobacterales</taxon>
        <taxon>Acetobacteraceae</taxon>
        <taxon>Acetobacter</taxon>
    </lineage>
</organism>